<dbReference type="InterPro" id="IPR057096">
    <property type="entry name" value="KRIT1_FRMD8_FERM_C"/>
</dbReference>
<dbReference type="Pfam" id="PF00784">
    <property type="entry name" value="MyTH4"/>
    <property type="match status" value="2"/>
</dbReference>
<evidence type="ECO:0000256" key="2">
    <source>
        <dbReference type="ARBA" id="ARBA00008314"/>
    </source>
</evidence>
<keyword evidence="8 12" id="KW-0518">Myosin</keyword>
<dbReference type="InterPro" id="IPR041794">
    <property type="entry name" value="MyoVII_FERM_C2"/>
</dbReference>
<feature type="region of interest" description="Actin-binding" evidence="12">
    <location>
        <begin position="621"/>
        <end position="643"/>
    </location>
</feature>
<dbReference type="Gene3D" id="1.25.40.530">
    <property type="entry name" value="MyTH4 domain"/>
    <property type="match status" value="2"/>
</dbReference>
<dbReference type="InterPro" id="IPR036961">
    <property type="entry name" value="Kinesin_motor_dom_sf"/>
</dbReference>
<dbReference type="PROSITE" id="PS51016">
    <property type="entry name" value="MYTH4"/>
    <property type="match status" value="2"/>
</dbReference>
<dbReference type="GO" id="GO:0003774">
    <property type="term" value="F:cytoskeletal motor activity"/>
    <property type="evidence" value="ECO:0007669"/>
    <property type="project" value="UniProtKB-UniRule"/>
</dbReference>
<dbReference type="Gene3D" id="2.30.30.40">
    <property type="entry name" value="SH3 Domains"/>
    <property type="match status" value="1"/>
</dbReference>
<dbReference type="InterPro" id="IPR057130">
    <property type="entry name" value="Myosin_VII_N"/>
</dbReference>
<dbReference type="Gene3D" id="1.20.58.530">
    <property type="match status" value="1"/>
</dbReference>
<dbReference type="InterPro" id="IPR036106">
    <property type="entry name" value="MYSc_Myo7"/>
</dbReference>
<evidence type="ECO:0000256" key="5">
    <source>
        <dbReference type="ARBA" id="ARBA00022737"/>
    </source>
</evidence>
<dbReference type="CDD" id="cd14473">
    <property type="entry name" value="FERM_B-lobe"/>
    <property type="match status" value="2"/>
</dbReference>
<dbReference type="InterPro" id="IPR001609">
    <property type="entry name" value="Myosin_head_motor_dom-like"/>
</dbReference>
<evidence type="ECO:0000256" key="6">
    <source>
        <dbReference type="ARBA" id="ARBA00022741"/>
    </source>
</evidence>
<dbReference type="InterPro" id="IPR041793">
    <property type="entry name" value="MyoVII_FERM_C1"/>
</dbReference>
<dbReference type="Proteomes" id="UP001152795">
    <property type="component" value="Unassembled WGS sequence"/>
</dbReference>
<dbReference type="FunFam" id="2.30.29.30:FF:000075">
    <property type="entry name" value="unconventional myosin-VIIa"/>
    <property type="match status" value="1"/>
</dbReference>
<dbReference type="SMART" id="SM00326">
    <property type="entry name" value="SH3"/>
    <property type="match status" value="1"/>
</dbReference>
<dbReference type="Pfam" id="PF21989">
    <property type="entry name" value="RA_2"/>
    <property type="match status" value="2"/>
</dbReference>
<dbReference type="InterPro" id="IPR000857">
    <property type="entry name" value="MyTH4_dom"/>
</dbReference>
<accession>A0A6S7FVZ9</accession>
<keyword evidence="3 11" id="KW-0728">SH3 domain</keyword>
<dbReference type="InterPro" id="IPR014352">
    <property type="entry name" value="FERM/acyl-CoA-bd_prot_sf"/>
</dbReference>
<dbReference type="SUPFAM" id="SSF47031">
    <property type="entry name" value="Second domain of FERM"/>
    <property type="match status" value="2"/>
</dbReference>
<organism evidence="13 14">
    <name type="scientific">Paramuricea clavata</name>
    <name type="common">Red gorgonian</name>
    <name type="synonym">Violescent sea-whip</name>
    <dbReference type="NCBI Taxonomy" id="317549"/>
    <lineage>
        <taxon>Eukaryota</taxon>
        <taxon>Metazoa</taxon>
        <taxon>Cnidaria</taxon>
        <taxon>Anthozoa</taxon>
        <taxon>Octocorallia</taxon>
        <taxon>Malacalcyonacea</taxon>
        <taxon>Plexauridae</taxon>
        <taxon>Paramuricea</taxon>
    </lineage>
</organism>
<evidence type="ECO:0000256" key="4">
    <source>
        <dbReference type="ARBA" id="ARBA00022490"/>
    </source>
</evidence>
<dbReference type="InterPro" id="IPR038185">
    <property type="entry name" value="MyTH4_dom_sf"/>
</dbReference>
<dbReference type="PRINTS" id="PR00193">
    <property type="entry name" value="MYOSINHEAVY"/>
</dbReference>
<dbReference type="InterPro" id="IPR000048">
    <property type="entry name" value="IQ_motif_EF-hand-BS"/>
</dbReference>
<dbReference type="GO" id="GO:0005737">
    <property type="term" value="C:cytoplasm"/>
    <property type="evidence" value="ECO:0007669"/>
    <property type="project" value="UniProtKB-SubCell"/>
</dbReference>
<dbReference type="SUPFAM" id="SSF50729">
    <property type="entry name" value="PH domain-like"/>
    <property type="match status" value="1"/>
</dbReference>
<dbReference type="FunFam" id="1.20.80.10:FF:000012">
    <property type="entry name" value="Myosin VIIA"/>
    <property type="match status" value="1"/>
</dbReference>
<dbReference type="SUPFAM" id="SSF50044">
    <property type="entry name" value="SH3-domain"/>
    <property type="match status" value="1"/>
</dbReference>
<dbReference type="FunFam" id="1.10.10.820:FF:000001">
    <property type="entry name" value="Myosin heavy chain"/>
    <property type="match status" value="1"/>
</dbReference>
<dbReference type="InterPro" id="IPR035963">
    <property type="entry name" value="FERM_2"/>
</dbReference>
<keyword evidence="7 12" id="KW-0067">ATP-binding</keyword>
<dbReference type="PROSITE" id="PS50057">
    <property type="entry name" value="FERM_3"/>
    <property type="match status" value="2"/>
</dbReference>
<evidence type="ECO:0000256" key="3">
    <source>
        <dbReference type="ARBA" id="ARBA00022443"/>
    </source>
</evidence>
<keyword evidence="5" id="KW-0677">Repeat</keyword>
<dbReference type="Pfam" id="PF00063">
    <property type="entry name" value="Myosin_head"/>
    <property type="match status" value="1"/>
</dbReference>
<comment type="caution">
    <text evidence="13">The sequence shown here is derived from an EMBL/GenBank/DDBJ whole genome shotgun (WGS) entry which is preliminary data.</text>
</comment>
<dbReference type="GO" id="GO:0003779">
    <property type="term" value="F:actin binding"/>
    <property type="evidence" value="ECO:0007669"/>
    <property type="project" value="UniProtKB-KW"/>
</dbReference>
<dbReference type="PANTHER" id="PTHR22692:SF33">
    <property type="entry name" value="MYOSIN"/>
    <property type="match status" value="1"/>
</dbReference>
<proteinExistence type="inferred from homology"/>
<dbReference type="PROSITE" id="PS50002">
    <property type="entry name" value="SH3"/>
    <property type="match status" value="1"/>
</dbReference>
<dbReference type="SUPFAM" id="SSF52540">
    <property type="entry name" value="P-loop containing nucleoside triphosphate hydrolases"/>
    <property type="match status" value="2"/>
</dbReference>
<dbReference type="InterPro" id="IPR019748">
    <property type="entry name" value="FERM_central"/>
</dbReference>
<feature type="binding site" evidence="12">
    <location>
        <begin position="161"/>
        <end position="168"/>
    </location>
    <ligand>
        <name>ATP</name>
        <dbReference type="ChEBI" id="CHEBI:30616"/>
    </ligand>
</feature>
<dbReference type="Gene3D" id="3.40.850.10">
    <property type="entry name" value="Kinesin motor domain"/>
    <property type="match status" value="1"/>
</dbReference>
<dbReference type="Gene3D" id="1.10.10.820">
    <property type="match status" value="1"/>
</dbReference>
<dbReference type="GO" id="GO:0005524">
    <property type="term" value="F:ATP binding"/>
    <property type="evidence" value="ECO:0007669"/>
    <property type="project" value="UniProtKB-UniRule"/>
</dbReference>
<evidence type="ECO:0000256" key="8">
    <source>
        <dbReference type="ARBA" id="ARBA00023123"/>
    </source>
</evidence>
<dbReference type="InterPro" id="IPR000299">
    <property type="entry name" value="FERM_domain"/>
</dbReference>
<dbReference type="Gene3D" id="6.20.240.20">
    <property type="match status" value="1"/>
</dbReference>
<dbReference type="PROSITE" id="PS51456">
    <property type="entry name" value="MYOSIN_MOTOR"/>
    <property type="match status" value="1"/>
</dbReference>
<dbReference type="CDD" id="cd01381">
    <property type="entry name" value="MYSc_Myo7"/>
    <property type="match status" value="1"/>
</dbReference>
<dbReference type="InterPro" id="IPR027417">
    <property type="entry name" value="P-loop_NTPase"/>
</dbReference>
<dbReference type="Pfam" id="PF24123">
    <property type="entry name" value="Myosin_VII_N"/>
    <property type="match status" value="1"/>
</dbReference>
<dbReference type="InterPro" id="IPR036028">
    <property type="entry name" value="SH3-like_dom_sf"/>
</dbReference>
<dbReference type="SMART" id="SM00242">
    <property type="entry name" value="MYSc"/>
    <property type="match status" value="1"/>
</dbReference>
<dbReference type="Pfam" id="PF00612">
    <property type="entry name" value="IQ"/>
    <property type="match status" value="2"/>
</dbReference>
<reference evidence="13" key="1">
    <citation type="submission" date="2020-04" db="EMBL/GenBank/DDBJ databases">
        <authorList>
            <person name="Alioto T."/>
            <person name="Alioto T."/>
            <person name="Gomez Garrido J."/>
        </authorList>
    </citation>
    <scope>NUCLEOTIDE SEQUENCE</scope>
    <source>
        <strain evidence="13">A484AB</strain>
    </source>
</reference>
<dbReference type="EMBL" id="CACRXK020000729">
    <property type="protein sequence ID" value="CAB3984354.1"/>
    <property type="molecule type" value="Genomic_DNA"/>
</dbReference>
<dbReference type="Gene3D" id="2.30.29.30">
    <property type="entry name" value="Pleckstrin-homology domain (PH domain)/Phosphotyrosine-binding domain (PTB)"/>
    <property type="match status" value="2"/>
</dbReference>
<dbReference type="PROSITE" id="PS50096">
    <property type="entry name" value="IQ"/>
    <property type="match status" value="3"/>
</dbReference>
<dbReference type="InterPro" id="IPR001452">
    <property type="entry name" value="SH3_domain"/>
</dbReference>
<dbReference type="SMART" id="SM00139">
    <property type="entry name" value="MyTH4"/>
    <property type="match status" value="2"/>
</dbReference>
<dbReference type="SUPFAM" id="SSF54236">
    <property type="entry name" value="Ubiquitin-like"/>
    <property type="match status" value="2"/>
</dbReference>
<evidence type="ECO:0000313" key="13">
    <source>
        <dbReference type="EMBL" id="CAB3984354.1"/>
    </source>
</evidence>
<dbReference type="InterPro" id="IPR011993">
    <property type="entry name" value="PH-like_dom_sf"/>
</dbReference>
<dbReference type="InterPro" id="IPR029071">
    <property type="entry name" value="Ubiquitin-like_domsf"/>
</dbReference>
<dbReference type="Gene3D" id="1.20.80.10">
    <property type="match status" value="2"/>
</dbReference>
<dbReference type="CDD" id="cd17093">
    <property type="entry name" value="FERM2_F1_Myosin-VII"/>
    <property type="match status" value="1"/>
</dbReference>
<dbReference type="GO" id="GO:0120025">
    <property type="term" value="C:plasma membrane bounded cell projection"/>
    <property type="evidence" value="ECO:0007669"/>
    <property type="project" value="UniProtKB-ARBA"/>
</dbReference>
<protein>
    <submittedName>
        <fullName evidence="13">Unconventional myosin-VIIa</fullName>
    </submittedName>
</protein>
<dbReference type="InterPro" id="IPR051567">
    <property type="entry name" value="Unconventional_Myosin_ATPase"/>
</dbReference>
<dbReference type="Pfam" id="PF24522">
    <property type="entry name" value="KRIT1_FRMD8_FERM_C"/>
    <property type="match status" value="1"/>
</dbReference>
<evidence type="ECO:0000256" key="12">
    <source>
        <dbReference type="PROSITE-ProRule" id="PRU00782"/>
    </source>
</evidence>
<evidence type="ECO:0000256" key="7">
    <source>
        <dbReference type="ARBA" id="ARBA00022840"/>
    </source>
</evidence>
<dbReference type="Gene3D" id="3.10.20.90">
    <property type="entry name" value="Phosphatidylinositol 3-kinase Catalytic Subunit, Chain A, domain 1"/>
    <property type="match status" value="2"/>
</dbReference>
<keyword evidence="14" id="KW-1185">Reference proteome</keyword>
<sequence>MASNAGILLGEHVWLAPETKGEFDVAIGGVVKLSDSGQIAIVDDEGNEHWLHKRDAGTLKRMHPSSVEGVEDMIQLGDLHEAGMLHNLFIRYYNHNIYTYTGSILVAVNPYQLYPIYDSEHVQKYKNQKIGELPPHIFAIADNAYHIMTREKRDQCILVSGESGAGKTESTKLILQFLAAISGQHSWIEQQILEANPIMEAFGNAKTVRNDNSSRFGKYIDVHFNKNGVIEGAKIDQYLLEKSRIVYQMDQERNYHIFYRMLVGLKAEEKRLLKLTRAEDYYYLTQGGSTTCPGMDDAEEFAIIRGAMKVLLFTEDHCWEIFKLLAAILHIGNLELLPAMSGNLDATMIENRKLLNTIAQLLEVPVDKMVDALTTRSTLARGELIYSPISVEQAVNVRDALVKGIYGRVFISIVEKINTAIYDPSSTAIHRSSIGVLDIFGFENFGKNSFEQLCINYANENLQQFFVRHIFKLEQDHYDQEGIKWQHITFVDNQDILDMLGQKPMNIISLIDEESRFPKGTDQTMLNKLVRNHGNSRNGHFVAPIRQTDTRFGINHFAGSVLYESTGFLDKNRDTFSADLIDLISHSKCEFLYSLFSREKSMGEDTRKRSPSLGAQFKKSLDALMRTLQACHPFFVRCIKPNEFKKPLMFDRELCCRQLRYSGMMETIRIRRLGYPIRHKYAEFVDRYYLLVKGMKAKEPNPKEATNVIANLILPKEDWQLGKTKIFLKDAHDIKLETYRDTVMAKQVVIIQKVFRGYFYRKRFLQLKFSTIILQRAWRARRERIRFIRLRQGIARLQAAYRAQRLALQFNLLRERLVVLQGHCRGYVTRVKLRQRRKAVVTIQSGWRRVLAKKKVEMLRRERRRRLEAERLAIEEEMRLAAQMGRGAAKREAERRLQERLHVIEQSESDMNMQRAIEAKRKTEEVMLLEESAKRRREEDVNDSSMIDEMFGYLDENDPKRRAAPSYFKDLEINQEPTIASGDIKMTTAGEREDEDLSQYVFSKFAATYFQSATHSHIKQNLRQPLLPLASEADTMAALAVWITILRFMSDMPEPKPNRYTQEQSGPVMAKIYDTFGRKFGSQRDAPPPILDFEDENYPKRGTLRKKLVSLTLKRKSKITKDVTTMLREGSERGYLPESYGPLSAQDKPTTNLEKLHFIIGHGILRPELRDEIYCQICKQLTENPNKTSHARGWILLSLCVGCFCPSEKLYKYLKNFIRDGPPGYAPYCEERLLRTKQNGSRHQPPSWLELRATKSKKPLILPITFMDGNTKTLYADSATTAKELCGQLAEKVGVAATFGFSIYIALYDKVSSLGSSNDHVMDAISQCEQYAKELGQHERDAPWRLFYRKEIFSPWHNPREDRTATSLIYQQIVRGVKFGEYRFASEQELAEVAALQYYVEYGRDMSKGRLMDLLGSYIPDIYLDTARGPEKWVHLIEDAYKKNSYIKENANPVHIKDHVVESARIRWPLLFSRFYEAYQFAGPSLGRQDVIIAVNWTGVYVVDDKEHVLLELQFPEITGVSSSSSIDRSGSLSFTISTLRGDDFTFTSPTSEDIKELITHFLEGLRARSKYVVALMDYDSPGENTSFLAFKKNDLIILQENETGDSITNSGWCKGLCERTGLSGDLPAECVYVLPILSKPTVDILAQFERQSKEDAEKIIASAHSALHLDDLEIPAQPHTLEEYAKDHFVPPAARTIGRSGIRKDRNTIWAFQKEPIKQPLLQRLIGKEDLSYKATQTFLGILKYMGDYPSKRSRSTTELTDEIFEPPLNSEAMRDEVYCQIIKQLTGNKIKSSETFGWELMWLCTGLFACSNQLLKDVSLFLQSWMGTQPYAKECILRLQKTMRVGQRKYPPHIVEVGAIQHGTTQIYHKVYFPDDNHKAFEIDSGTKAKDLCTSIAQRLDLQLSEGFSLFVKIADKVISVPEGDFFFDFVRHLMEWLKKTRATSANFKMDSSSTISYQVFFMKKLWSNTVPGKDPAADCIFHYHQELPKYLRGYHKCTVDDALQLAALIYRVKFGDDKTQFPNINKMMRELVPYDIQNQRSPDDWRRGIVAAFNKHAGKTQNDAKVSFLKIVYRWPTFGSAFFEVKQTTEPHFPEQLIIAINKHGVSLINRQTKDILETYPFTKISNWSSGNTYYHMTIGNLMKGSKFLCETSLGYKMDDLLTSYISMMLTNINKGKRGAIHGERL</sequence>
<dbReference type="CDD" id="cd13199">
    <property type="entry name" value="FERM_C2_MyoVII"/>
    <property type="match status" value="1"/>
</dbReference>
<keyword evidence="4" id="KW-0963">Cytoplasm</keyword>
<evidence type="ECO:0000256" key="10">
    <source>
        <dbReference type="ARBA" id="ARBA00023203"/>
    </source>
</evidence>
<evidence type="ECO:0000313" key="14">
    <source>
        <dbReference type="Proteomes" id="UP001152795"/>
    </source>
</evidence>
<dbReference type="CDD" id="cd17092">
    <property type="entry name" value="FERM1_F1_Myosin-VII"/>
    <property type="match status" value="1"/>
</dbReference>
<dbReference type="SMART" id="SM00295">
    <property type="entry name" value="B41"/>
    <property type="match status" value="2"/>
</dbReference>
<dbReference type="Pfam" id="PF21998">
    <property type="entry name" value="FERM_C1_MyoVII"/>
    <property type="match status" value="1"/>
</dbReference>
<dbReference type="SMART" id="SM00015">
    <property type="entry name" value="IQ"/>
    <property type="match status" value="4"/>
</dbReference>
<keyword evidence="10 12" id="KW-0009">Actin-binding</keyword>
<keyword evidence="6 12" id="KW-0547">Nucleotide-binding</keyword>
<dbReference type="Pfam" id="PF00373">
    <property type="entry name" value="FERM_M"/>
    <property type="match status" value="1"/>
</dbReference>
<dbReference type="OrthoDB" id="6108017at2759"/>
<dbReference type="Gene3D" id="1.20.120.720">
    <property type="entry name" value="Myosin VI head, motor domain, U50 subdomain"/>
    <property type="match status" value="1"/>
</dbReference>
<dbReference type="GO" id="GO:0016459">
    <property type="term" value="C:myosin complex"/>
    <property type="evidence" value="ECO:0007669"/>
    <property type="project" value="UniProtKB-KW"/>
</dbReference>
<keyword evidence="9 12" id="KW-0505">Motor protein</keyword>
<dbReference type="Gene3D" id="1.20.5.190">
    <property type="match status" value="2"/>
</dbReference>
<gene>
    <name evidence="13" type="ORF">PACLA_8A088083</name>
</gene>
<evidence type="ECO:0000256" key="11">
    <source>
        <dbReference type="PROSITE-ProRule" id="PRU00192"/>
    </source>
</evidence>
<comment type="subcellular location">
    <subcellularLocation>
        <location evidence="1">Cytoplasm</location>
    </subcellularLocation>
</comment>
<dbReference type="CDD" id="cd13198">
    <property type="entry name" value="FERM_C1_MyoVII"/>
    <property type="match status" value="1"/>
</dbReference>
<evidence type="ECO:0000256" key="9">
    <source>
        <dbReference type="ARBA" id="ARBA00023175"/>
    </source>
</evidence>
<comment type="similarity">
    <text evidence="2 12">Belongs to the TRAFAC class myosin-kinesin ATPase superfamily. Myosin family.</text>
</comment>
<name>A0A6S7FVZ9_PARCT</name>
<dbReference type="PANTHER" id="PTHR22692">
    <property type="entry name" value="MYOSIN VII, XV"/>
    <property type="match status" value="1"/>
</dbReference>
<evidence type="ECO:0000256" key="1">
    <source>
        <dbReference type="ARBA" id="ARBA00004496"/>
    </source>
</evidence>
<dbReference type="InterPro" id="IPR019749">
    <property type="entry name" value="Band_41_domain"/>
</dbReference>